<evidence type="ECO:0000256" key="1">
    <source>
        <dbReference type="ARBA" id="ARBA00022741"/>
    </source>
</evidence>
<evidence type="ECO:0000256" key="2">
    <source>
        <dbReference type="ARBA" id="ARBA00022801"/>
    </source>
</evidence>
<dbReference type="Pfam" id="PF02682">
    <property type="entry name" value="CT_C_D"/>
    <property type="match status" value="1"/>
</dbReference>
<dbReference type="GO" id="GO:0017168">
    <property type="term" value="F:5-oxoprolinase (ATP-hydrolyzing) activity"/>
    <property type="evidence" value="ECO:0007669"/>
    <property type="project" value="UniProtKB-EC"/>
</dbReference>
<protein>
    <submittedName>
        <fullName evidence="5">5-oxoprolinase subunit PxpB</fullName>
        <ecNumber evidence="5">3.5.2.9</ecNumber>
    </submittedName>
</protein>
<dbReference type="EC" id="3.5.2.9" evidence="5"/>
<evidence type="ECO:0000256" key="3">
    <source>
        <dbReference type="ARBA" id="ARBA00022840"/>
    </source>
</evidence>
<keyword evidence="2 5" id="KW-0378">Hydrolase</keyword>
<feature type="domain" description="Carboxyltransferase" evidence="4">
    <location>
        <begin position="9"/>
        <end position="217"/>
    </location>
</feature>
<gene>
    <name evidence="5" type="primary">pxpB</name>
    <name evidence="5" type="ORF">GXP67_11715</name>
</gene>
<dbReference type="SUPFAM" id="SSF160467">
    <property type="entry name" value="PH0987 N-terminal domain-like"/>
    <property type="match status" value="1"/>
</dbReference>
<keyword evidence="6" id="KW-1185">Reference proteome</keyword>
<keyword evidence="3" id="KW-0067">ATP-binding</keyword>
<evidence type="ECO:0000259" key="4">
    <source>
        <dbReference type="SMART" id="SM00796"/>
    </source>
</evidence>
<dbReference type="NCBIfam" id="TIGR00370">
    <property type="entry name" value="5-oxoprolinase subunit PxpB"/>
    <property type="match status" value="1"/>
</dbReference>
<dbReference type="Proteomes" id="UP000480178">
    <property type="component" value="Chromosome"/>
</dbReference>
<reference evidence="5 6" key="1">
    <citation type="submission" date="2020-01" db="EMBL/GenBank/DDBJ databases">
        <authorList>
            <person name="Kim M.K."/>
        </authorList>
    </citation>
    <scope>NUCLEOTIDE SEQUENCE [LARGE SCALE GENOMIC DNA]</scope>
    <source>
        <strain evidence="5 6">172606-1</strain>
    </source>
</reference>
<sequence>MIPEQTASFHVYPLGDAAIVVEFGTAISEDVHKKVRAFAAYLEKNRFPGMIEYVPAFTTVTLFYDPWMVSKLGKLDAYQEIVHTIQQIENKVEEIELPEARLVEIPVYYGDEFGPDLAFVAEHAHLTIPEIIDIHSGAEYLVYMIGFAPGFPYLGGMDTRIAAPRRSSPRRVIPAGSVGIAGNQTGIYPLETPGGWQLIGRTLVSLFDPQRQPPVLLQAGDKVRFVPISKAEYAAYKSHP</sequence>
<organism evidence="5 6">
    <name type="scientific">Rhodocytophaga rosea</name>
    <dbReference type="NCBI Taxonomy" id="2704465"/>
    <lineage>
        <taxon>Bacteria</taxon>
        <taxon>Pseudomonadati</taxon>
        <taxon>Bacteroidota</taxon>
        <taxon>Cytophagia</taxon>
        <taxon>Cytophagales</taxon>
        <taxon>Rhodocytophagaceae</taxon>
        <taxon>Rhodocytophaga</taxon>
    </lineage>
</organism>
<keyword evidence="1" id="KW-0547">Nucleotide-binding</keyword>
<dbReference type="Gene3D" id="3.30.1360.40">
    <property type="match status" value="1"/>
</dbReference>
<dbReference type="InterPro" id="IPR010016">
    <property type="entry name" value="PxpB"/>
</dbReference>
<dbReference type="RefSeq" id="WP_162443298.1">
    <property type="nucleotide sequence ID" value="NZ_CP048222.1"/>
</dbReference>
<evidence type="ECO:0000313" key="5">
    <source>
        <dbReference type="EMBL" id="QHT67257.1"/>
    </source>
</evidence>
<dbReference type="SUPFAM" id="SSF50891">
    <property type="entry name" value="Cyclophilin-like"/>
    <property type="match status" value="1"/>
</dbReference>
<dbReference type="PANTHER" id="PTHR34698:SF2">
    <property type="entry name" value="5-OXOPROLINASE SUBUNIT B"/>
    <property type="match status" value="1"/>
</dbReference>
<accession>A0A6C0GH15</accession>
<dbReference type="GO" id="GO:0005524">
    <property type="term" value="F:ATP binding"/>
    <property type="evidence" value="ECO:0007669"/>
    <property type="project" value="UniProtKB-KW"/>
</dbReference>
<dbReference type="SMART" id="SM00796">
    <property type="entry name" value="AHS1"/>
    <property type="match status" value="1"/>
</dbReference>
<dbReference type="AlphaFoldDB" id="A0A6C0GH15"/>
<dbReference type="Gene3D" id="2.40.100.10">
    <property type="entry name" value="Cyclophilin-like"/>
    <property type="match status" value="1"/>
</dbReference>
<dbReference type="InterPro" id="IPR003833">
    <property type="entry name" value="CT_C_D"/>
</dbReference>
<dbReference type="EMBL" id="CP048222">
    <property type="protein sequence ID" value="QHT67257.1"/>
    <property type="molecule type" value="Genomic_DNA"/>
</dbReference>
<name>A0A6C0GH15_9BACT</name>
<dbReference type="PANTHER" id="PTHR34698">
    <property type="entry name" value="5-OXOPROLINASE SUBUNIT B"/>
    <property type="match status" value="1"/>
</dbReference>
<dbReference type="InterPro" id="IPR029000">
    <property type="entry name" value="Cyclophilin-like_dom_sf"/>
</dbReference>
<proteinExistence type="predicted"/>
<dbReference type="KEGG" id="rhoz:GXP67_11715"/>
<evidence type="ECO:0000313" key="6">
    <source>
        <dbReference type="Proteomes" id="UP000480178"/>
    </source>
</evidence>